<proteinExistence type="predicted"/>
<dbReference type="RefSeq" id="WP_195004977.1">
    <property type="nucleotide sequence ID" value="NZ_JADLQN010000010.1"/>
</dbReference>
<name>A0ABS0DN53_9NOCA</name>
<evidence type="ECO:0000313" key="2">
    <source>
        <dbReference type="Proteomes" id="UP000707731"/>
    </source>
</evidence>
<keyword evidence="2" id="KW-1185">Reference proteome</keyword>
<organism evidence="1 2">
    <name type="scientific">Nocardia higoensis</name>
    <dbReference type="NCBI Taxonomy" id="228599"/>
    <lineage>
        <taxon>Bacteria</taxon>
        <taxon>Bacillati</taxon>
        <taxon>Actinomycetota</taxon>
        <taxon>Actinomycetes</taxon>
        <taxon>Mycobacteriales</taxon>
        <taxon>Nocardiaceae</taxon>
        <taxon>Nocardia</taxon>
    </lineage>
</organism>
<gene>
    <name evidence="1" type="ORF">IU449_26945</name>
</gene>
<comment type="caution">
    <text evidence="1">The sequence shown here is derived from an EMBL/GenBank/DDBJ whole genome shotgun (WGS) entry which is preliminary data.</text>
</comment>
<evidence type="ECO:0000313" key="1">
    <source>
        <dbReference type="EMBL" id="MBF6358138.1"/>
    </source>
</evidence>
<dbReference type="Proteomes" id="UP000707731">
    <property type="component" value="Unassembled WGS sequence"/>
</dbReference>
<accession>A0ABS0DN53</accession>
<dbReference type="EMBL" id="JADLQN010000010">
    <property type="protein sequence ID" value="MBF6358138.1"/>
    <property type="molecule type" value="Genomic_DNA"/>
</dbReference>
<protein>
    <submittedName>
        <fullName evidence="1">Uncharacterized protein</fullName>
    </submittedName>
</protein>
<reference evidence="1 2" key="1">
    <citation type="submission" date="2020-10" db="EMBL/GenBank/DDBJ databases">
        <title>Identification of Nocardia species via Next-generation sequencing and recognition of intraspecies genetic diversity.</title>
        <authorList>
            <person name="Li P."/>
            <person name="Li P."/>
            <person name="Lu B."/>
        </authorList>
    </citation>
    <scope>NUCLEOTIDE SEQUENCE [LARGE SCALE GENOMIC DNA]</scope>
    <source>
        <strain evidence="1 2">BJ06-0143</strain>
    </source>
</reference>
<sequence>MTELDKGQRWEIAEQLDEIPTACWSDLVDWVFDGYSKTETDDGEIVHNPVPDVTGGAWCATAPDLMRSGCCYCGKFRAGVEVTDGRA</sequence>